<dbReference type="GO" id="GO:0005096">
    <property type="term" value="F:GTPase activator activity"/>
    <property type="evidence" value="ECO:0007669"/>
    <property type="project" value="InterPro"/>
</dbReference>
<keyword evidence="1" id="KW-0863">Zinc-finger</keyword>
<accession>A0AAD9ZCN1</accession>
<gene>
    <name evidence="5" type="ORF">Dsin_032822</name>
</gene>
<proteinExistence type="predicted"/>
<keyword evidence="3" id="KW-0812">Transmembrane</keyword>
<dbReference type="InterPro" id="IPR001164">
    <property type="entry name" value="ArfGAP_dom"/>
</dbReference>
<evidence type="ECO:0000256" key="2">
    <source>
        <dbReference type="SAM" id="MobiDB-lite"/>
    </source>
</evidence>
<dbReference type="Proteomes" id="UP001281410">
    <property type="component" value="Unassembled WGS sequence"/>
</dbReference>
<dbReference type="EMBL" id="JANJYJ010000397">
    <property type="protein sequence ID" value="KAK3175744.1"/>
    <property type="molecule type" value="Genomic_DNA"/>
</dbReference>
<dbReference type="GO" id="GO:0008270">
    <property type="term" value="F:zinc ion binding"/>
    <property type="evidence" value="ECO:0007669"/>
    <property type="project" value="UniProtKB-KW"/>
</dbReference>
<keyword evidence="6" id="KW-1185">Reference proteome</keyword>
<dbReference type="SUPFAM" id="SSF57863">
    <property type="entry name" value="ArfGap/RecO-like zinc finger"/>
    <property type="match status" value="1"/>
</dbReference>
<dbReference type="InterPro" id="IPR037278">
    <property type="entry name" value="ARFGAP/RecO"/>
</dbReference>
<evidence type="ECO:0000313" key="6">
    <source>
        <dbReference type="Proteomes" id="UP001281410"/>
    </source>
</evidence>
<comment type="caution">
    <text evidence="5">The sequence shown here is derived from an EMBL/GenBank/DDBJ whole genome shotgun (WGS) entry which is preliminary data.</text>
</comment>
<dbReference type="PROSITE" id="PS50115">
    <property type="entry name" value="ARFGAP"/>
    <property type="match status" value="1"/>
</dbReference>
<feature type="transmembrane region" description="Helical" evidence="3">
    <location>
        <begin position="6"/>
        <end position="26"/>
    </location>
</feature>
<evidence type="ECO:0000313" key="5">
    <source>
        <dbReference type="EMBL" id="KAK3175744.1"/>
    </source>
</evidence>
<dbReference type="PANTHER" id="PTHR46419">
    <property type="entry name" value="ADP-RIBOSYLATION FACTOR GTPASE-ACTIVATING PROTEIN AGD5"/>
    <property type="match status" value="1"/>
</dbReference>
<feature type="region of interest" description="Disordered" evidence="2">
    <location>
        <begin position="36"/>
        <end position="61"/>
    </location>
</feature>
<keyword evidence="1" id="KW-0479">Metal-binding</keyword>
<organism evidence="5 6">
    <name type="scientific">Dipteronia sinensis</name>
    <dbReference type="NCBI Taxonomy" id="43782"/>
    <lineage>
        <taxon>Eukaryota</taxon>
        <taxon>Viridiplantae</taxon>
        <taxon>Streptophyta</taxon>
        <taxon>Embryophyta</taxon>
        <taxon>Tracheophyta</taxon>
        <taxon>Spermatophyta</taxon>
        <taxon>Magnoliopsida</taxon>
        <taxon>eudicotyledons</taxon>
        <taxon>Gunneridae</taxon>
        <taxon>Pentapetalae</taxon>
        <taxon>rosids</taxon>
        <taxon>malvids</taxon>
        <taxon>Sapindales</taxon>
        <taxon>Sapindaceae</taxon>
        <taxon>Hippocastanoideae</taxon>
        <taxon>Acereae</taxon>
        <taxon>Dipteronia</taxon>
    </lineage>
</organism>
<evidence type="ECO:0000256" key="1">
    <source>
        <dbReference type="PROSITE-ProRule" id="PRU00288"/>
    </source>
</evidence>
<feature type="compositionally biased region" description="Polar residues" evidence="2">
    <location>
        <begin position="52"/>
        <end position="61"/>
    </location>
</feature>
<keyword evidence="3" id="KW-0472">Membrane</keyword>
<feature type="domain" description="Arf-GAP" evidence="4">
    <location>
        <begin position="68"/>
        <end position="139"/>
    </location>
</feature>
<dbReference type="InterPro" id="IPR038508">
    <property type="entry name" value="ArfGAP_dom_sf"/>
</dbReference>
<keyword evidence="3" id="KW-1133">Transmembrane helix</keyword>
<dbReference type="Pfam" id="PF01412">
    <property type="entry name" value="ArfGap"/>
    <property type="match status" value="1"/>
</dbReference>
<dbReference type="InterPro" id="IPR044520">
    <property type="entry name" value="ARF_GAP_AGD5/15"/>
</dbReference>
<reference evidence="5" key="1">
    <citation type="journal article" date="2023" name="Plant J.">
        <title>Genome sequences and population genomics provide insights into the demographic history, inbreeding, and mutation load of two 'living fossil' tree species of Dipteronia.</title>
        <authorList>
            <person name="Feng Y."/>
            <person name="Comes H.P."/>
            <person name="Chen J."/>
            <person name="Zhu S."/>
            <person name="Lu R."/>
            <person name="Zhang X."/>
            <person name="Li P."/>
            <person name="Qiu J."/>
            <person name="Olsen K.M."/>
            <person name="Qiu Y."/>
        </authorList>
    </citation>
    <scope>NUCLEOTIDE SEQUENCE</scope>
    <source>
        <strain evidence="5">NBL</strain>
    </source>
</reference>
<name>A0AAD9ZCN1_9ROSI</name>
<dbReference type="PANTHER" id="PTHR46419:SF2">
    <property type="entry name" value="ADP-RIBOSYLATION FACTOR GTPASE-ACTIVATING PROTEIN AGD5"/>
    <property type="match status" value="1"/>
</dbReference>
<keyword evidence="1" id="KW-0862">Zinc</keyword>
<sequence>MWPLGAVWVRLLCFWFSAGLLCWLAVEEVQNKEQERASRGYSPEKRKRQGKKMNQNASVSKELNARHSKNLEGLLKLAENRECADYQSWGPRWASVNLGIFICMQCSESIGVLECIFHMYDLSLWIRGYRSKMLLCNLWVMTSPTSNGKHISHHIATEEVSRNSSASSEMEWYSFCID</sequence>
<evidence type="ECO:0000256" key="3">
    <source>
        <dbReference type="SAM" id="Phobius"/>
    </source>
</evidence>
<protein>
    <recommendedName>
        <fullName evidence="4">Arf-GAP domain-containing protein</fullName>
    </recommendedName>
</protein>
<evidence type="ECO:0000259" key="4">
    <source>
        <dbReference type="PROSITE" id="PS50115"/>
    </source>
</evidence>
<dbReference type="Gene3D" id="1.10.220.150">
    <property type="entry name" value="Arf GTPase activating protein"/>
    <property type="match status" value="1"/>
</dbReference>
<dbReference type="AlphaFoldDB" id="A0AAD9ZCN1"/>